<accession>A0AAU2JSI6</accession>
<dbReference type="PANTHER" id="PTHR43278">
    <property type="entry name" value="NAD(P)H-DEPENDENT FMN-CONTAINING OXIDOREDUCTASE YWQN-RELATED"/>
    <property type="match status" value="1"/>
</dbReference>
<protein>
    <submittedName>
        <fullName evidence="4">NAD(P)H-dependent oxidoreductase</fullName>
    </submittedName>
</protein>
<dbReference type="InterPro" id="IPR051796">
    <property type="entry name" value="ISF_SsuE-like"/>
</dbReference>
<organism evidence="4">
    <name type="scientific">Streptomyces sp. NBC_00049</name>
    <dbReference type="NCBI Taxonomy" id="2903617"/>
    <lineage>
        <taxon>Bacteria</taxon>
        <taxon>Bacillati</taxon>
        <taxon>Actinomycetota</taxon>
        <taxon>Actinomycetes</taxon>
        <taxon>Kitasatosporales</taxon>
        <taxon>Streptomycetaceae</taxon>
        <taxon>Streptomyces</taxon>
    </lineage>
</organism>
<dbReference type="EMBL" id="CP108264">
    <property type="protein sequence ID" value="WTU74887.1"/>
    <property type="molecule type" value="Genomic_DNA"/>
</dbReference>
<dbReference type="GO" id="GO:0016491">
    <property type="term" value="F:oxidoreductase activity"/>
    <property type="evidence" value="ECO:0007669"/>
    <property type="project" value="InterPro"/>
</dbReference>
<dbReference type="InterPro" id="IPR029039">
    <property type="entry name" value="Flavoprotein-like_sf"/>
</dbReference>
<dbReference type="Gene3D" id="3.40.50.360">
    <property type="match status" value="1"/>
</dbReference>
<reference evidence="4" key="1">
    <citation type="submission" date="2022-10" db="EMBL/GenBank/DDBJ databases">
        <title>The complete genomes of actinobacterial strains from the NBC collection.</title>
        <authorList>
            <person name="Joergensen T.S."/>
            <person name="Alvarez Arevalo M."/>
            <person name="Sterndorff E.B."/>
            <person name="Faurdal D."/>
            <person name="Vuksanovic O."/>
            <person name="Mourched A.-S."/>
            <person name="Charusanti P."/>
            <person name="Shaw S."/>
            <person name="Blin K."/>
            <person name="Weber T."/>
        </authorList>
    </citation>
    <scope>NUCLEOTIDE SEQUENCE</scope>
    <source>
        <strain evidence="4">NBC_00049</strain>
    </source>
</reference>
<name>A0AAU2JSI6_9ACTN</name>
<sequence length="197" mass="21318">MSTTPLTGGRKFVFLLASSRLDGNTETLARQAADALPADVEQEWLRLKDLPVPAFEDRRHDGAGTYPEPDGNSRVLLDATLTATDLVIASPLYWYSLSAAAQLYLDHWSGWMRVPGLDFKPRMAGKTLWGVTALSSEDRSMADPLVGTLRNCASYMGMHWGGALLGLGNAPGTVLGDTDALSTARTFFADDRASLRV</sequence>
<keyword evidence="2" id="KW-0288">FMN</keyword>
<dbReference type="Pfam" id="PF03358">
    <property type="entry name" value="FMN_red"/>
    <property type="match status" value="1"/>
</dbReference>
<keyword evidence="1" id="KW-0285">Flavoprotein</keyword>
<evidence type="ECO:0000259" key="3">
    <source>
        <dbReference type="Pfam" id="PF03358"/>
    </source>
</evidence>
<dbReference type="InterPro" id="IPR005025">
    <property type="entry name" value="FMN_Rdtase-like_dom"/>
</dbReference>
<evidence type="ECO:0000256" key="2">
    <source>
        <dbReference type="ARBA" id="ARBA00022643"/>
    </source>
</evidence>
<dbReference type="AlphaFoldDB" id="A0AAU2JSI6"/>
<gene>
    <name evidence="4" type="ORF">OG327_17085</name>
</gene>
<evidence type="ECO:0000256" key="1">
    <source>
        <dbReference type="ARBA" id="ARBA00022630"/>
    </source>
</evidence>
<feature type="domain" description="NADPH-dependent FMN reductase-like" evidence="3">
    <location>
        <begin position="11"/>
        <end position="159"/>
    </location>
</feature>
<evidence type="ECO:0000313" key="4">
    <source>
        <dbReference type="EMBL" id="WTU74887.1"/>
    </source>
</evidence>
<proteinExistence type="predicted"/>
<dbReference type="PANTHER" id="PTHR43278:SF4">
    <property type="entry name" value="NAD(P)H-DEPENDENT FMN-CONTAINING OXIDOREDUCTASE YWQN-RELATED"/>
    <property type="match status" value="1"/>
</dbReference>
<dbReference type="SUPFAM" id="SSF52218">
    <property type="entry name" value="Flavoproteins"/>
    <property type="match status" value="1"/>
</dbReference>